<feature type="compositionally biased region" description="Low complexity" evidence="1">
    <location>
        <begin position="111"/>
        <end position="128"/>
    </location>
</feature>
<sequence length="238" mass="25506">MHQKRAQHRATSSRKIVAVDPATNGRRPAAAGRAHPPRGPLLAAAGQGHPRRLKLLAAPLRPSSRAPAAAAAPPRPGRPAAGSGWRARAEAPTRRRHPTCARHHRVPTPPRASASASAAHLAAPPGSAGEDRSGALAMEPPPRRRREVAGEPVRLRVRCRPPRPSPPQAPQRRPLPLWPRAEEAVEGRRPARRRCGARAPARRPHRIKGEAAPAAPLLGLPSWPRRCSLSPGDRGRGR</sequence>
<evidence type="ECO:0000256" key="1">
    <source>
        <dbReference type="SAM" id="MobiDB-lite"/>
    </source>
</evidence>
<dbReference type="Proteomes" id="UP000823388">
    <property type="component" value="Chromosome 1K"/>
</dbReference>
<feature type="compositionally biased region" description="Basic residues" evidence="1">
    <location>
        <begin position="1"/>
        <end position="12"/>
    </location>
</feature>
<organism evidence="2 3">
    <name type="scientific">Panicum virgatum</name>
    <name type="common">Blackwell switchgrass</name>
    <dbReference type="NCBI Taxonomy" id="38727"/>
    <lineage>
        <taxon>Eukaryota</taxon>
        <taxon>Viridiplantae</taxon>
        <taxon>Streptophyta</taxon>
        <taxon>Embryophyta</taxon>
        <taxon>Tracheophyta</taxon>
        <taxon>Spermatophyta</taxon>
        <taxon>Magnoliopsida</taxon>
        <taxon>Liliopsida</taxon>
        <taxon>Poales</taxon>
        <taxon>Poaceae</taxon>
        <taxon>PACMAD clade</taxon>
        <taxon>Panicoideae</taxon>
        <taxon>Panicodae</taxon>
        <taxon>Paniceae</taxon>
        <taxon>Panicinae</taxon>
        <taxon>Panicum</taxon>
        <taxon>Panicum sect. Hiantes</taxon>
    </lineage>
</organism>
<gene>
    <name evidence="2" type="ORF">PVAP13_1KG412910</name>
</gene>
<dbReference type="EMBL" id="CM029037">
    <property type="protein sequence ID" value="KAG2660206.1"/>
    <property type="molecule type" value="Genomic_DNA"/>
</dbReference>
<feature type="compositionally biased region" description="Low complexity" evidence="1">
    <location>
        <begin position="25"/>
        <end position="34"/>
    </location>
</feature>
<feature type="compositionally biased region" description="Low complexity" evidence="1">
    <location>
        <begin position="55"/>
        <end position="86"/>
    </location>
</feature>
<protein>
    <submittedName>
        <fullName evidence="2">Uncharacterized protein</fullName>
    </submittedName>
</protein>
<accession>A0A8T0XQ24</accession>
<feature type="compositionally biased region" description="Basic residues" evidence="1">
    <location>
        <begin position="190"/>
        <end position="206"/>
    </location>
</feature>
<dbReference type="AlphaFoldDB" id="A0A8T0XQ24"/>
<feature type="compositionally biased region" description="Low complexity" evidence="1">
    <location>
        <begin position="170"/>
        <end position="179"/>
    </location>
</feature>
<comment type="caution">
    <text evidence="2">The sequence shown here is derived from an EMBL/GenBank/DDBJ whole genome shotgun (WGS) entry which is preliminary data.</text>
</comment>
<reference evidence="2" key="1">
    <citation type="submission" date="2020-05" db="EMBL/GenBank/DDBJ databases">
        <title>WGS assembly of Panicum virgatum.</title>
        <authorList>
            <person name="Lovell J.T."/>
            <person name="Jenkins J."/>
            <person name="Shu S."/>
            <person name="Juenger T.E."/>
            <person name="Schmutz J."/>
        </authorList>
    </citation>
    <scope>NUCLEOTIDE SEQUENCE</scope>
    <source>
        <strain evidence="2">AP13</strain>
    </source>
</reference>
<evidence type="ECO:0000313" key="3">
    <source>
        <dbReference type="Proteomes" id="UP000823388"/>
    </source>
</evidence>
<proteinExistence type="predicted"/>
<name>A0A8T0XQ24_PANVG</name>
<evidence type="ECO:0000313" key="2">
    <source>
        <dbReference type="EMBL" id="KAG2660206.1"/>
    </source>
</evidence>
<feature type="compositionally biased region" description="Basic residues" evidence="1">
    <location>
        <begin position="94"/>
        <end position="106"/>
    </location>
</feature>
<feature type="compositionally biased region" description="Low complexity" evidence="1">
    <location>
        <begin position="211"/>
        <end position="221"/>
    </location>
</feature>
<feature type="compositionally biased region" description="Basic and acidic residues" evidence="1">
    <location>
        <begin position="180"/>
        <end position="189"/>
    </location>
</feature>
<keyword evidence="3" id="KW-1185">Reference proteome</keyword>
<feature type="region of interest" description="Disordered" evidence="1">
    <location>
        <begin position="1"/>
        <end position="238"/>
    </location>
</feature>